<dbReference type="InterPro" id="IPR011042">
    <property type="entry name" value="6-blade_b-propeller_TolB-like"/>
</dbReference>
<dbReference type="EMBL" id="MN739546">
    <property type="protein sequence ID" value="QHT12494.1"/>
    <property type="molecule type" value="Genomic_DNA"/>
</dbReference>
<feature type="compositionally biased region" description="Basic residues" evidence="2">
    <location>
        <begin position="527"/>
        <end position="556"/>
    </location>
</feature>
<dbReference type="AlphaFoldDB" id="A0A6C0D8L4"/>
<dbReference type="Gene3D" id="2.120.10.30">
    <property type="entry name" value="TolB, C-terminal domain"/>
    <property type="match status" value="3"/>
</dbReference>
<feature type="domain" description="Teneurin NHL" evidence="3">
    <location>
        <begin position="355"/>
        <end position="419"/>
    </location>
</feature>
<dbReference type="PANTHER" id="PTHR46388:SF2">
    <property type="entry name" value="NHL REPEAT-CONTAINING PROTEIN 2"/>
    <property type="match status" value="1"/>
</dbReference>
<dbReference type="InterPro" id="IPR056822">
    <property type="entry name" value="TEN_NHL"/>
</dbReference>
<evidence type="ECO:0000259" key="3">
    <source>
        <dbReference type="Pfam" id="PF25021"/>
    </source>
</evidence>
<dbReference type="CDD" id="cd14953">
    <property type="entry name" value="NHL_like_1"/>
    <property type="match status" value="1"/>
</dbReference>
<feature type="region of interest" description="Disordered" evidence="2">
    <location>
        <begin position="524"/>
        <end position="556"/>
    </location>
</feature>
<dbReference type="PANTHER" id="PTHR46388">
    <property type="entry name" value="NHL REPEAT-CONTAINING PROTEIN 2"/>
    <property type="match status" value="1"/>
</dbReference>
<dbReference type="Pfam" id="PF25021">
    <property type="entry name" value="TEN_NHL"/>
    <property type="match status" value="3"/>
</dbReference>
<sequence>MKKANNSNFSNVKDSYPAENSNLENKLETSDFNSKMPVENSHLENQLESPEQLSKVKLLRSVAVPNTELDNVIKDIEYLTSLGLTKTSNNEAMKNALNRYIRITGSEYVFPLPSAVSQDEELIKIRNELAYLTSLGLTENSDNETMKSALSRFRQITGYGYFSRAPAPSIITTLAGTGVQGFSGDGRAGLNASFNSLSGVAVDRNGNLFIADAGNHRIRRVAAGTGIITTVAGNGTAGFSGDGGAGSNASLNYPIGVAVDGAGNLFIADTNNQRIRRVDTSGIITTVAGSGPTNIERGPYQIDVNAFSGDQGAATSARLAFPHGVAVDGAGNIFIADFYNQRIRRVDTSGIITTVAGSGPNGYPSEAMNFTGDGGPARNARLYFPSGIAVDTSGNIFFISAARILRVDVSGNITSVAGNGTNNFSGDGGPSTSAAFRFPQAVAVDGRGNVLIADTYNQRIRRVDMSGIITTVVGTGGVSIDASGNLVNFDNPSGIALDTSGNLFIADSYTNKIYKVNNLLPAQATRGGRRRRNKKSRRVKKSRELRKSRRVRKSKN</sequence>
<dbReference type="InterPro" id="IPR001258">
    <property type="entry name" value="NHL_repeat"/>
</dbReference>
<evidence type="ECO:0000256" key="2">
    <source>
        <dbReference type="SAM" id="MobiDB-lite"/>
    </source>
</evidence>
<evidence type="ECO:0000256" key="1">
    <source>
        <dbReference type="ARBA" id="ARBA00022737"/>
    </source>
</evidence>
<protein>
    <recommendedName>
        <fullName evidence="3">Teneurin NHL domain-containing protein</fullName>
    </recommendedName>
</protein>
<keyword evidence="1" id="KW-0677">Repeat</keyword>
<dbReference type="SUPFAM" id="SSF63829">
    <property type="entry name" value="Calcium-dependent phosphotriesterase"/>
    <property type="match status" value="1"/>
</dbReference>
<name>A0A6C0D8L4_9ZZZZ</name>
<evidence type="ECO:0000313" key="4">
    <source>
        <dbReference type="EMBL" id="QHT12494.1"/>
    </source>
</evidence>
<reference evidence="4" key="1">
    <citation type="journal article" date="2020" name="Nature">
        <title>Giant virus diversity and host interactions through global metagenomics.</title>
        <authorList>
            <person name="Schulz F."/>
            <person name="Roux S."/>
            <person name="Paez-Espino D."/>
            <person name="Jungbluth S."/>
            <person name="Walsh D.A."/>
            <person name="Denef V.J."/>
            <person name="McMahon K.D."/>
            <person name="Konstantinidis K.T."/>
            <person name="Eloe-Fadrosh E.A."/>
            <person name="Kyrpides N.C."/>
            <person name="Woyke T."/>
        </authorList>
    </citation>
    <scope>NUCLEOTIDE SEQUENCE</scope>
    <source>
        <strain evidence="4">GVMAG-M-3300023174-129</strain>
    </source>
</reference>
<dbReference type="Pfam" id="PF01436">
    <property type="entry name" value="NHL"/>
    <property type="match status" value="2"/>
</dbReference>
<dbReference type="PROSITE" id="PS51125">
    <property type="entry name" value="NHL"/>
    <property type="match status" value="2"/>
</dbReference>
<accession>A0A6C0D8L4</accession>
<proteinExistence type="predicted"/>
<feature type="region of interest" description="Disordered" evidence="2">
    <location>
        <begin position="1"/>
        <end position="24"/>
    </location>
</feature>
<feature type="domain" description="Teneurin NHL" evidence="3">
    <location>
        <begin position="240"/>
        <end position="292"/>
    </location>
</feature>
<organism evidence="4">
    <name type="scientific">viral metagenome</name>
    <dbReference type="NCBI Taxonomy" id="1070528"/>
    <lineage>
        <taxon>unclassified sequences</taxon>
        <taxon>metagenomes</taxon>
        <taxon>organismal metagenomes</taxon>
    </lineage>
</organism>
<feature type="domain" description="Teneurin NHL" evidence="3">
    <location>
        <begin position="423"/>
        <end position="477"/>
    </location>
</feature>